<dbReference type="Pfam" id="PF00582">
    <property type="entry name" value="Usp"/>
    <property type="match status" value="1"/>
</dbReference>
<reference evidence="3" key="1">
    <citation type="submission" date="2016-01" db="EMBL/GenBank/DDBJ databases">
        <authorList>
            <person name="Peeters C."/>
        </authorList>
    </citation>
    <scope>NUCLEOTIDE SEQUENCE [LARGE SCALE GENOMIC DNA]</scope>
    <source>
        <strain evidence="3">LMG 22937</strain>
    </source>
</reference>
<gene>
    <name evidence="3" type="ORF">AWB67_07303</name>
</gene>
<comment type="caution">
    <text evidence="3">The sequence shown here is derived from an EMBL/GenBank/DDBJ whole genome shotgun (WGS) entry which is preliminary data.</text>
</comment>
<feature type="domain" description="UspA" evidence="2">
    <location>
        <begin position="5"/>
        <end position="53"/>
    </location>
</feature>
<name>A0A158L1K9_9BURK</name>
<evidence type="ECO:0000313" key="3">
    <source>
        <dbReference type="EMBL" id="SAL86899.1"/>
    </source>
</evidence>
<dbReference type="InterPro" id="IPR006016">
    <property type="entry name" value="UspA"/>
</dbReference>
<dbReference type="Gene3D" id="3.40.50.12370">
    <property type="match status" value="1"/>
</dbReference>
<sequence length="55" mass="5685">MGASAGELLLSRAADLGADLIVMGGYGHARWQELVMGGATRTILGSMTLPVLMSH</sequence>
<dbReference type="AlphaFoldDB" id="A0A158L1K9"/>
<accession>A0A158L1K9</accession>
<keyword evidence="4" id="KW-1185">Reference proteome</keyword>
<dbReference type="SUPFAM" id="SSF52402">
    <property type="entry name" value="Adenine nucleotide alpha hydrolases-like"/>
    <property type="match status" value="1"/>
</dbReference>
<evidence type="ECO:0000259" key="2">
    <source>
        <dbReference type="Pfam" id="PF00582"/>
    </source>
</evidence>
<organism evidence="3 4">
    <name type="scientific">Caballeronia terrestris</name>
    <dbReference type="NCBI Taxonomy" id="1226301"/>
    <lineage>
        <taxon>Bacteria</taxon>
        <taxon>Pseudomonadati</taxon>
        <taxon>Pseudomonadota</taxon>
        <taxon>Betaproteobacteria</taxon>
        <taxon>Burkholderiales</taxon>
        <taxon>Burkholderiaceae</taxon>
        <taxon>Caballeronia</taxon>
    </lineage>
</organism>
<evidence type="ECO:0000256" key="1">
    <source>
        <dbReference type="ARBA" id="ARBA00008791"/>
    </source>
</evidence>
<comment type="similarity">
    <text evidence="1">Belongs to the universal stress protein A family.</text>
</comment>
<protein>
    <submittedName>
        <fullName evidence="3">UspA domain-containing protein</fullName>
    </submittedName>
</protein>
<dbReference type="InterPro" id="IPR006015">
    <property type="entry name" value="Universal_stress_UspA"/>
</dbReference>
<dbReference type="Proteomes" id="UP000054925">
    <property type="component" value="Unassembled WGS sequence"/>
</dbReference>
<evidence type="ECO:0000313" key="4">
    <source>
        <dbReference type="Proteomes" id="UP000054925"/>
    </source>
</evidence>
<dbReference type="PRINTS" id="PR01438">
    <property type="entry name" value="UNVRSLSTRESS"/>
</dbReference>
<dbReference type="EMBL" id="FCOL02000281">
    <property type="protein sequence ID" value="SAL86899.1"/>
    <property type="molecule type" value="Genomic_DNA"/>
</dbReference>
<proteinExistence type="inferred from homology"/>